<protein>
    <submittedName>
        <fullName evidence="8">Uncharacterized protein</fullName>
    </submittedName>
</protein>
<evidence type="ECO:0000256" key="2">
    <source>
        <dbReference type="ARBA" id="ARBA00007690"/>
    </source>
</evidence>
<dbReference type="InterPro" id="IPR016024">
    <property type="entry name" value="ARM-type_fold"/>
</dbReference>
<comment type="subcellular location">
    <subcellularLocation>
        <location evidence="1">Nucleus</location>
    </subcellularLocation>
</comment>
<evidence type="ECO:0000313" key="10">
    <source>
        <dbReference type="Proteomes" id="UP000274922"/>
    </source>
</evidence>
<comment type="similarity">
    <text evidence="2">Belongs to the RRP12 family.</text>
</comment>
<evidence type="ECO:0000256" key="1">
    <source>
        <dbReference type="ARBA" id="ARBA00004123"/>
    </source>
</evidence>
<dbReference type="InterPro" id="IPR012978">
    <property type="entry name" value="HEAT_RRP12"/>
</dbReference>
<evidence type="ECO:0000259" key="6">
    <source>
        <dbReference type="Pfam" id="PF25772"/>
    </source>
</evidence>
<reference evidence="9 10" key="1">
    <citation type="journal article" date="2018" name="Nat. Microbiol.">
        <title>Leveraging single-cell genomics to expand the fungal tree of life.</title>
        <authorList>
            <person name="Ahrendt S.R."/>
            <person name="Quandt C.A."/>
            <person name="Ciobanu D."/>
            <person name="Clum A."/>
            <person name="Salamov A."/>
            <person name="Andreopoulos B."/>
            <person name="Cheng J.F."/>
            <person name="Woyke T."/>
            <person name="Pelin A."/>
            <person name="Henrissat B."/>
            <person name="Reynolds N.K."/>
            <person name="Benny G.L."/>
            <person name="Smith M.E."/>
            <person name="James T.Y."/>
            <person name="Grigoriev I.V."/>
        </authorList>
    </citation>
    <scope>NUCLEOTIDE SEQUENCE [LARGE SCALE GENOMIC DNA]</scope>
    <source>
        <strain evidence="9 10">ATCC 52028</strain>
    </source>
</reference>
<dbReference type="PANTHER" id="PTHR48287">
    <property type="entry name" value="ARM REPEAT SUPERFAMILY PROTEIN"/>
    <property type="match status" value="1"/>
</dbReference>
<dbReference type="GO" id="GO:0005634">
    <property type="term" value="C:nucleus"/>
    <property type="evidence" value="ECO:0007669"/>
    <property type="project" value="UniProtKB-SubCell"/>
</dbReference>
<dbReference type="EMBL" id="ML009348">
    <property type="protein sequence ID" value="RKO97239.1"/>
    <property type="molecule type" value="Genomic_DNA"/>
</dbReference>
<dbReference type="InterPro" id="IPR011989">
    <property type="entry name" value="ARM-like"/>
</dbReference>
<dbReference type="InterPro" id="IPR052087">
    <property type="entry name" value="RRP12"/>
</dbReference>
<feature type="region of interest" description="Disordered" evidence="4">
    <location>
        <begin position="1313"/>
        <end position="1413"/>
    </location>
</feature>
<dbReference type="Gene3D" id="1.25.10.10">
    <property type="entry name" value="Leucine-rich Repeat Variant"/>
    <property type="match status" value="1"/>
</dbReference>
<evidence type="ECO:0000313" key="9">
    <source>
        <dbReference type="Proteomes" id="UP000268535"/>
    </source>
</evidence>
<evidence type="ECO:0000313" key="8">
    <source>
        <dbReference type="EMBL" id="RKO98803.1"/>
    </source>
</evidence>
<dbReference type="OrthoDB" id="2192888at2759"/>
<feature type="region of interest" description="Disordered" evidence="4">
    <location>
        <begin position="1114"/>
        <end position="1196"/>
    </location>
</feature>
<feature type="region of interest" description="Disordered" evidence="4">
    <location>
        <begin position="1216"/>
        <end position="1246"/>
    </location>
</feature>
<feature type="domain" description="RRP12 HEAT" evidence="5">
    <location>
        <begin position="410"/>
        <end position="720"/>
    </location>
</feature>
<dbReference type="Pfam" id="PF25772">
    <property type="entry name" value="HEAT_RRP12_N"/>
    <property type="match status" value="1"/>
</dbReference>
<proteinExistence type="inferred from homology"/>
<reference evidence="8" key="2">
    <citation type="submission" date="2018-04" db="EMBL/GenBank/DDBJ databases">
        <title>Leveraging single-cell genomics to expand the Fungal Tree of Life.</title>
        <authorList>
            <consortium name="DOE Joint Genome Institute"/>
            <person name="Ahrendt S.R."/>
            <person name="Quandt C.A."/>
            <person name="Ciobanu D."/>
            <person name="Clum A."/>
            <person name="Salamov A."/>
            <person name="Andreopoulos B."/>
            <person name="Cheng J.-F."/>
            <person name="Woyke T."/>
            <person name="Pelin A."/>
            <person name="Henrissat B."/>
            <person name="Benny G.L."/>
            <person name="Smith M.E."/>
            <person name="James T.Y."/>
            <person name="Grigoriev I.V."/>
        </authorList>
    </citation>
    <scope>NUCLEOTIDE SEQUENCE</scope>
    <source>
        <strain evidence="8">ATCC 52028</strain>
    </source>
</reference>
<feature type="region of interest" description="Disordered" evidence="4">
    <location>
        <begin position="1"/>
        <end position="24"/>
    </location>
</feature>
<keyword evidence="10" id="KW-1185">Reference proteome</keyword>
<dbReference type="STRING" id="1555241.A0A4P9X1J9"/>
<feature type="compositionally biased region" description="Basic and acidic residues" evidence="4">
    <location>
        <begin position="1354"/>
        <end position="1365"/>
    </location>
</feature>
<feature type="compositionally biased region" description="Acidic residues" evidence="4">
    <location>
        <begin position="1147"/>
        <end position="1159"/>
    </location>
</feature>
<dbReference type="PANTHER" id="PTHR48287:SF1">
    <property type="entry name" value="ARM REPEAT SUPERFAMILY PROTEIN"/>
    <property type="match status" value="1"/>
</dbReference>
<evidence type="ECO:0000259" key="5">
    <source>
        <dbReference type="Pfam" id="PF08161"/>
    </source>
</evidence>
<sequence>MPGEVGVSAPSAPPPLVEADHPSSDGWQAGVDRIRAQLTSGLANQRQPATLLVAIENAIREQDEVPAPLTYFGAIMVMLDQQTADGAKSDSQDFVAAACYILTVVIGDVSTPALRMRFDATLTTLMALLGRYADAPNIIRSLLFCIERLLAVQPAHVWAHPKSIQAFQIFLVVSLDARPKVRKAAVDALVHMLGHPPATAAQPTGSAAAHPMTKRAILFYADQLRLYETESLKIRKSKESRLTQILSAVRILMPLFSTDGSDVKATRAFADLYRLMLALPMLTPVDDRPLFTEMVYHAIEAVFVSEAATRRLLHRGDVSSLEAAMAPILALKPSAQDETLASAWLHLTESAFPAIRRIMEATLSQTRAATMTTLETTKLQTFGVEVYPEWVFSYCTNVLEEVFAKDGIKSAVLDAATEALTAVCRHAISNAMLSTQAATIESRLVDKIDAALTDIKYRAVWDRLLQVAEALFDRMGPSHPTHLRGLYDTVLTFYGQDGVGESSELRRCLESAVQGIGLAMLWEWAPPNIFAEHPHLPRRPWLLSLFAKAFQRPLPLSRTTVFGPHTLEFFAKTLLPLADALMKKCAGFYARQKASEGKLYQSLALQIWQLLPGIMETLPRDVDTQFVGLRDRLLQALAAAPNTAASSALDVRSMVCTSLVTLVKLHMEVTEMAPTPEQAAALDATRLAQLQDDLAQAKRNLAVIGESAVGFLNNICRMFLQAHVIDGPMSRRSVQSSDAMQEDGADEAGQAAPAASDLVYTTSSLLQQYQRLIDALSHVMPAKRVQMYYATLVQNLLEAGWVAGRPAPTAEVQERVYRIFDLMALLLPVICEAGKADADTDAEARAEKARLVSLVYSAITSHLEVADGLVQKKSYKIIAILAPVLAGSELESLAVSMIDETLTQRCTSGARRWRLQAIICLTRRLADEADAESLAAWVRHVLTEVLLDLKEMNERTRSLAYEAFMVLFEAVDELDTFIAMVSAGLAGSSPVMQSATLCGLARLLFDASERVSDETVNDLIQSAVYFLQGQSRETAKSALMFLKTAVMTLDQERIQSQLENIIVGLLCHSRDPRSHLKLNVRHLFERLVRRFSFEAIRGFVPAEDQRYMTNMRKSMERDHRNKSKGGAAAKDATAATPAKPASFQDVIDSDDEEEDDPSQENESPQNLRRDAFARDNSKADVPGSHDTPARASDAMSDDEDIVDFLDRKIVTQIADTTRHTASRKPAASGATGRRPDRDSDLAKSGIYTDRDGHLVIRDKEAERDVATRLARSADPQTAQLMQNARDANQNYMEAITGEAALSRGADGRLRYVQKGQKRSRDAVEDGDEGGHGLYDETGAPVTVQAYTAQRHQQKIREKAEREQQKLSRQMGQQFKAKNAKGDNVAPGKVQPFAYVPLGTSHSAAARALKPKKR</sequence>
<dbReference type="Pfam" id="PF08161">
    <property type="entry name" value="RRP12_HEAT"/>
    <property type="match status" value="1"/>
</dbReference>
<dbReference type="Proteomes" id="UP000268535">
    <property type="component" value="Unassembled WGS sequence"/>
</dbReference>
<evidence type="ECO:0000256" key="3">
    <source>
        <dbReference type="ARBA" id="ARBA00023242"/>
    </source>
</evidence>
<keyword evidence="3" id="KW-0539">Nucleus</keyword>
<dbReference type="InterPro" id="IPR057860">
    <property type="entry name" value="HEAT_RRP12_N"/>
</dbReference>
<reference evidence="7" key="3">
    <citation type="submission" date="2018-08" db="EMBL/GenBank/DDBJ databases">
        <title>Leveraging single-cell genomics to expand the Fungal Tree of Life.</title>
        <authorList>
            <consortium name="DOE Joint Genome Institute"/>
            <person name="Ahrendt S.R."/>
            <person name="Quandt C.A."/>
            <person name="Ciobanu D."/>
            <person name="Clum A."/>
            <person name="Salamov A."/>
            <person name="Andreopoulos B."/>
            <person name="Cheng J.-F."/>
            <person name="Woyke T."/>
            <person name="Pelin A."/>
            <person name="Henrissat B."/>
            <person name="Reynolds N."/>
            <person name="Benny G.L."/>
            <person name="Smith M.E."/>
            <person name="James T.Y."/>
            <person name="Grigoriev I.V."/>
        </authorList>
    </citation>
    <scope>NUCLEOTIDE SEQUENCE</scope>
    <source>
        <strain evidence="7">ATCC 52028</strain>
    </source>
</reference>
<evidence type="ECO:0000256" key="4">
    <source>
        <dbReference type="SAM" id="MobiDB-lite"/>
    </source>
</evidence>
<feature type="compositionally biased region" description="Basic and acidic residues" evidence="4">
    <location>
        <begin position="1318"/>
        <end position="1334"/>
    </location>
</feature>
<evidence type="ECO:0000313" key="7">
    <source>
        <dbReference type="EMBL" id="RKO97239.1"/>
    </source>
</evidence>
<dbReference type="EMBL" id="ML014360">
    <property type="protein sequence ID" value="RKO98803.1"/>
    <property type="molecule type" value="Genomic_DNA"/>
</dbReference>
<feature type="compositionally biased region" description="Basic and acidic residues" evidence="4">
    <location>
        <begin position="1167"/>
        <end position="1178"/>
    </location>
</feature>
<dbReference type="SUPFAM" id="SSF48371">
    <property type="entry name" value="ARM repeat"/>
    <property type="match status" value="1"/>
</dbReference>
<feature type="compositionally biased region" description="Low complexity" evidence="4">
    <location>
        <begin position="1124"/>
        <end position="1142"/>
    </location>
</feature>
<dbReference type="Proteomes" id="UP000274922">
    <property type="component" value="Unassembled WGS sequence"/>
</dbReference>
<gene>
    <name evidence="7" type="ORF">CAUPRSCDRAFT_11080</name>
    <name evidence="8" type="ORF">CXG81DRAFT_21034</name>
</gene>
<feature type="domain" description="RRP12 N-terminal HEAT" evidence="6">
    <location>
        <begin position="51"/>
        <end position="260"/>
    </location>
</feature>
<name>A0A4P9X1J9_9FUNG</name>
<accession>A0A4P9X1J9</accession>
<organism evidence="8 10">
    <name type="scientific">Caulochytrium protostelioides</name>
    <dbReference type="NCBI Taxonomy" id="1555241"/>
    <lineage>
        <taxon>Eukaryota</taxon>
        <taxon>Fungi</taxon>
        <taxon>Fungi incertae sedis</taxon>
        <taxon>Chytridiomycota</taxon>
        <taxon>Chytridiomycota incertae sedis</taxon>
        <taxon>Chytridiomycetes</taxon>
        <taxon>Caulochytriales</taxon>
        <taxon>Caulochytriaceae</taxon>
        <taxon>Caulochytrium</taxon>
    </lineage>
</organism>